<keyword evidence="4" id="KW-1185">Reference proteome</keyword>
<sequence>MPSIYLEECKVEEASDDDEVPSKSSKGKKANGSEKAPSLVFKITSKVPYKTILKAHSDVVLKAESAADKVEWLNKIRNVIQPSKGHMKVAGGPPLRQSLSDGSLVLSNSLVPSVANVGIQGLAYGIMFGDMVRPSTGSDFRPFSKPYYRFRFTLHLHKLLDLGHGIHVGVKCSSQVAKAVERLKNYADIGRDSEFGLLITSG</sequence>
<evidence type="ECO:0000313" key="3">
    <source>
        <dbReference type="EMBL" id="KAF5738825.1"/>
    </source>
</evidence>
<evidence type="ECO:0000259" key="2">
    <source>
        <dbReference type="PROSITE" id="PS50003"/>
    </source>
</evidence>
<dbReference type="AlphaFoldDB" id="A0A7J7CXI9"/>
<evidence type="ECO:0000256" key="1">
    <source>
        <dbReference type="SAM" id="MobiDB-lite"/>
    </source>
</evidence>
<dbReference type="EMBL" id="JAAARO010000012">
    <property type="protein sequence ID" value="KAF5738825.1"/>
    <property type="molecule type" value="Genomic_DNA"/>
</dbReference>
<accession>A0A7J7CXI9</accession>
<feature type="domain" description="PH" evidence="2">
    <location>
        <begin position="1"/>
        <end position="81"/>
    </location>
</feature>
<evidence type="ECO:0000313" key="4">
    <source>
        <dbReference type="Proteomes" id="UP000593562"/>
    </source>
</evidence>
<dbReference type="InterPro" id="IPR001849">
    <property type="entry name" value="PH_domain"/>
</dbReference>
<dbReference type="PROSITE" id="PS50003">
    <property type="entry name" value="PH_DOMAIN"/>
    <property type="match status" value="1"/>
</dbReference>
<feature type="region of interest" description="Disordered" evidence="1">
    <location>
        <begin position="12"/>
        <end position="33"/>
    </location>
</feature>
<dbReference type="SUPFAM" id="SSF50729">
    <property type="entry name" value="PH domain-like"/>
    <property type="match status" value="1"/>
</dbReference>
<comment type="caution">
    <text evidence="3">The sequence shown here is derived from an EMBL/GenBank/DDBJ whole genome shotgun (WGS) entry which is preliminary data.</text>
</comment>
<reference evidence="3 4" key="1">
    <citation type="journal article" date="2020" name="Nat. Commun.">
        <title>Genome of Tripterygium wilfordii and identification of cytochrome P450 involved in triptolide biosynthesis.</title>
        <authorList>
            <person name="Tu L."/>
            <person name="Su P."/>
            <person name="Zhang Z."/>
            <person name="Gao L."/>
            <person name="Wang J."/>
            <person name="Hu T."/>
            <person name="Zhou J."/>
            <person name="Zhang Y."/>
            <person name="Zhao Y."/>
            <person name="Liu Y."/>
            <person name="Song Y."/>
            <person name="Tong Y."/>
            <person name="Lu Y."/>
            <person name="Yang J."/>
            <person name="Xu C."/>
            <person name="Jia M."/>
            <person name="Peters R.J."/>
            <person name="Huang L."/>
            <person name="Gao W."/>
        </authorList>
    </citation>
    <scope>NUCLEOTIDE SEQUENCE [LARGE SCALE GENOMIC DNA]</scope>
    <source>
        <strain evidence="4">cv. XIE 37</strain>
        <tissue evidence="3">Leaf</tissue>
    </source>
</reference>
<dbReference type="Gene3D" id="2.30.29.30">
    <property type="entry name" value="Pleckstrin-homology domain (PH domain)/Phosphotyrosine-binding domain (PTB)"/>
    <property type="match status" value="1"/>
</dbReference>
<name>A0A7J7CXI9_TRIWF</name>
<protein>
    <submittedName>
        <fullName evidence="3">Dynamin-2A-like</fullName>
    </submittedName>
</protein>
<proteinExistence type="predicted"/>
<dbReference type="InterPro" id="IPR011993">
    <property type="entry name" value="PH-like_dom_sf"/>
</dbReference>
<gene>
    <name evidence="3" type="ORF">HS088_TW12G00018</name>
</gene>
<dbReference type="Proteomes" id="UP000593562">
    <property type="component" value="Unassembled WGS sequence"/>
</dbReference>
<organism evidence="3 4">
    <name type="scientific">Tripterygium wilfordii</name>
    <name type="common">Thunder God vine</name>
    <dbReference type="NCBI Taxonomy" id="458696"/>
    <lineage>
        <taxon>Eukaryota</taxon>
        <taxon>Viridiplantae</taxon>
        <taxon>Streptophyta</taxon>
        <taxon>Embryophyta</taxon>
        <taxon>Tracheophyta</taxon>
        <taxon>Spermatophyta</taxon>
        <taxon>Magnoliopsida</taxon>
        <taxon>eudicotyledons</taxon>
        <taxon>Gunneridae</taxon>
        <taxon>Pentapetalae</taxon>
        <taxon>rosids</taxon>
        <taxon>fabids</taxon>
        <taxon>Celastrales</taxon>
        <taxon>Celastraceae</taxon>
        <taxon>Tripterygium</taxon>
    </lineage>
</organism>
<dbReference type="InParanoid" id="A0A7J7CXI9"/>